<protein>
    <recommendedName>
        <fullName evidence="1">Pyridoxamine 5'-phosphate oxidase Alr4036 family FMN-binding domain-containing protein</fullName>
    </recommendedName>
</protein>
<dbReference type="AlphaFoldDB" id="A0A0L0HLE6"/>
<dbReference type="Proteomes" id="UP000053201">
    <property type="component" value="Unassembled WGS sequence"/>
</dbReference>
<dbReference type="Pfam" id="PF12766">
    <property type="entry name" value="Pyridox_oxase_2"/>
    <property type="match status" value="1"/>
</dbReference>
<dbReference type="GO" id="GO:0010181">
    <property type="term" value="F:FMN binding"/>
    <property type="evidence" value="ECO:0007669"/>
    <property type="project" value="InterPro"/>
</dbReference>
<dbReference type="SUPFAM" id="SSF50475">
    <property type="entry name" value="FMN-binding split barrel"/>
    <property type="match status" value="1"/>
</dbReference>
<evidence type="ECO:0000259" key="1">
    <source>
        <dbReference type="Pfam" id="PF12766"/>
    </source>
</evidence>
<name>A0A0L0HLE6_SPIPD</name>
<reference evidence="2 3" key="1">
    <citation type="submission" date="2009-08" db="EMBL/GenBank/DDBJ databases">
        <title>The Genome Sequence of Spizellomyces punctatus strain DAOM BR117.</title>
        <authorList>
            <consortium name="The Broad Institute Genome Sequencing Platform"/>
            <person name="Russ C."/>
            <person name="Cuomo C."/>
            <person name="Shea T."/>
            <person name="Young S.K."/>
            <person name="Zeng Q."/>
            <person name="Koehrsen M."/>
            <person name="Haas B."/>
            <person name="Borodovsky M."/>
            <person name="Guigo R."/>
            <person name="Alvarado L."/>
            <person name="Berlin A."/>
            <person name="Bochicchio J."/>
            <person name="Borenstein D."/>
            <person name="Chapman S."/>
            <person name="Chen Z."/>
            <person name="Engels R."/>
            <person name="Freedman E."/>
            <person name="Gellesch M."/>
            <person name="Goldberg J."/>
            <person name="Griggs A."/>
            <person name="Gujja S."/>
            <person name="Heiman D."/>
            <person name="Hepburn T."/>
            <person name="Howarth C."/>
            <person name="Jen D."/>
            <person name="Larson L."/>
            <person name="Lewis B."/>
            <person name="Mehta T."/>
            <person name="Park D."/>
            <person name="Pearson M."/>
            <person name="Roberts A."/>
            <person name="Saif S."/>
            <person name="Shenoy N."/>
            <person name="Sisk P."/>
            <person name="Stolte C."/>
            <person name="Sykes S."/>
            <person name="Thomson T."/>
            <person name="Walk T."/>
            <person name="White J."/>
            <person name="Yandava C."/>
            <person name="Burger G."/>
            <person name="Gray M.W."/>
            <person name="Holland P.W.H."/>
            <person name="King N."/>
            <person name="Lang F.B.F."/>
            <person name="Roger A.J."/>
            <person name="Ruiz-Trillo I."/>
            <person name="Lander E."/>
            <person name="Nusbaum C."/>
        </authorList>
    </citation>
    <scope>NUCLEOTIDE SEQUENCE [LARGE SCALE GENOMIC DNA]</scope>
    <source>
        <strain evidence="2 3">DAOM BR117</strain>
    </source>
</reference>
<dbReference type="EMBL" id="KQ257453">
    <property type="protein sequence ID" value="KND02256.1"/>
    <property type="molecule type" value="Genomic_DNA"/>
</dbReference>
<evidence type="ECO:0000313" key="2">
    <source>
        <dbReference type="EMBL" id="KND02256.1"/>
    </source>
</evidence>
<organism evidence="2 3">
    <name type="scientific">Spizellomyces punctatus (strain DAOM BR117)</name>
    <dbReference type="NCBI Taxonomy" id="645134"/>
    <lineage>
        <taxon>Eukaryota</taxon>
        <taxon>Fungi</taxon>
        <taxon>Fungi incertae sedis</taxon>
        <taxon>Chytridiomycota</taxon>
        <taxon>Chytridiomycota incertae sedis</taxon>
        <taxon>Chytridiomycetes</taxon>
        <taxon>Spizellomycetales</taxon>
        <taxon>Spizellomycetaceae</taxon>
        <taxon>Spizellomyces</taxon>
    </lineage>
</organism>
<dbReference type="eggNOG" id="ENOG502S5ZT">
    <property type="taxonomic scope" value="Eukaryota"/>
</dbReference>
<dbReference type="OrthoDB" id="434253at2759"/>
<dbReference type="PANTHER" id="PTHR28243">
    <property type="entry name" value="AGL049CP"/>
    <property type="match status" value="1"/>
</dbReference>
<keyword evidence="3" id="KW-1185">Reference proteome</keyword>
<accession>A0A0L0HLE6</accession>
<dbReference type="InterPro" id="IPR012349">
    <property type="entry name" value="Split_barrel_FMN-bd"/>
</dbReference>
<dbReference type="InterPro" id="IPR024624">
    <property type="entry name" value="Pyridox_Oxase_Alr4036_FMN-bd"/>
</dbReference>
<dbReference type="Gene3D" id="2.30.110.10">
    <property type="entry name" value="Electron Transport, Fmn-binding Protein, Chain A"/>
    <property type="match status" value="1"/>
</dbReference>
<evidence type="ECO:0000313" key="3">
    <source>
        <dbReference type="Proteomes" id="UP000053201"/>
    </source>
</evidence>
<dbReference type="PANTHER" id="PTHR28243:SF1">
    <property type="entry name" value="PYRIDOXAMINE 5'-PHOSPHATE OXIDASE ALR4036 FAMILY FMN-BINDING DOMAIN-CONTAINING PROTEIN"/>
    <property type="match status" value="1"/>
</dbReference>
<dbReference type="GeneID" id="27686300"/>
<dbReference type="OMA" id="QWNELDT"/>
<proteinExistence type="predicted"/>
<feature type="domain" description="Pyridoxamine 5'-phosphate oxidase Alr4036 family FMN-binding" evidence="1">
    <location>
        <begin position="9"/>
        <end position="105"/>
    </location>
</feature>
<dbReference type="RefSeq" id="XP_016610295.1">
    <property type="nucleotide sequence ID" value="XM_016751018.1"/>
</dbReference>
<sequence>MLAGNNDVPAWNPVLVRSYKKNYDQTKNEPVYVQIASAKSNGVPKIQRLVFQDFLRADPKVLLFSAATRNAELMAVVKGSQTHEIFWQMPKTGESFTISGRLYMVAAPTMSHRFGAPPRRVTIGDSDIHPDEFWEQERLRQWKRLSPIFRASFTWPAPGESKHSLPKDGSSVYRAPTVRLTGATGIDTGYKYTRLDAMDENAGVATGLFGALSGFVNGNGRAATNGGQLSKEEELRCVHNGALDNFCLLVMKAVRVEHWTPNTVAPPVRMLYEAMKDGSWTQEELNP</sequence>
<dbReference type="VEuPathDB" id="FungiDB:SPPG_02735"/>
<gene>
    <name evidence="2" type="ORF">SPPG_02735</name>
</gene>
<dbReference type="InParanoid" id="A0A0L0HLE6"/>